<sequence length="564" mass="63550">MARLRIWSKRITYFAVFLLLAQNFWAIGGSSGHEQFSEPNDTRLGRTSREAWLGGVPLFDAPPAQKPQDRSSHSSRLVEGQVKAVVIVARHGDRAPQNYAPAYATGTRRNKYKRFPFDKTTWDVDYGELTALGMYQCYKFGRFLRKKYIEGHPENKLLRNRYNHEETHVRATDVDRTLVSAAAVMHGLYPAESAPSRDHRPYSQDRRYQIPGGFQYVPVHTRLYLDDRLLDGSGKGRCKLWDIVTKRILKSDIVYGELQRHVRLYEALPSLTNMSPVSFQNMKKKQQLALAATVRDVRVCQRSHMIPVNPWVSQFDDDLEEVTARLNSAKWDGSGLGSLVGGRLLQSIATRLETAIEADNGNMHVLARAKDECNRKGHDGDEIGNCYRKLVYYSAHDTTIFDVRSALGVSAVVEGVAPYLSHVIFELRRMGRKGDFRVFVYAGHYDSEPAPLHGPFCVGNFSCSASSFFAWVRNALPRNITEACERTDLASEILRRALGNGSVESGGTAAENSAGRDQIRRGGMLQWLLNHGPVIFAAIFITVLALPTVFRLWKRSAPLEYVPI</sequence>
<evidence type="ECO:0000256" key="8">
    <source>
        <dbReference type="SAM" id="SignalP"/>
    </source>
</evidence>
<dbReference type="AlphaFoldDB" id="A0A7J7IQ56"/>
<evidence type="ECO:0000313" key="10">
    <source>
        <dbReference type="Proteomes" id="UP000530660"/>
    </source>
</evidence>
<comment type="similarity">
    <text evidence="2">Belongs to the histidine acid phosphatase family.</text>
</comment>
<dbReference type="InterPro" id="IPR029033">
    <property type="entry name" value="His_PPase_superfam"/>
</dbReference>
<organism evidence="9 10">
    <name type="scientific">Cyanidiococcus yangmingshanensis</name>
    <dbReference type="NCBI Taxonomy" id="2690220"/>
    <lineage>
        <taxon>Eukaryota</taxon>
        <taxon>Rhodophyta</taxon>
        <taxon>Bangiophyceae</taxon>
        <taxon>Cyanidiales</taxon>
        <taxon>Cyanidiaceae</taxon>
        <taxon>Cyanidiococcus</taxon>
    </lineage>
</organism>
<gene>
    <name evidence="9" type="ORF">F1559_003252</name>
</gene>
<reference evidence="9 10" key="1">
    <citation type="journal article" date="2020" name="J. Phycol.">
        <title>Comparative genome analysis reveals Cyanidiococcus gen. nov., a new extremophilic red algal genus sister to Cyanidioschyzon (Cyanidioschyzonaceae, Rhodophyta).</title>
        <authorList>
            <person name="Liu S.-L."/>
            <person name="Chiang Y.-R."/>
            <person name="Yoon H.S."/>
            <person name="Fu H.-Y."/>
        </authorList>
    </citation>
    <scope>NUCLEOTIDE SEQUENCE [LARGE SCALE GENOMIC DNA]</scope>
    <source>
        <strain evidence="9 10">THAL066</strain>
    </source>
</reference>
<feature type="signal peptide" evidence="8">
    <location>
        <begin position="1"/>
        <end position="26"/>
    </location>
</feature>
<evidence type="ECO:0000256" key="1">
    <source>
        <dbReference type="ARBA" id="ARBA00000032"/>
    </source>
</evidence>
<dbReference type="CDD" id="cd07061">
    <property type="entry name" value="HP_HAP_like"/>
    <property type="match status" value="1"/>
</dbReference>
<evidence type="ECO:0000256" key="4">
    <source>
        <dbReference type="ARBA" id="ARBA00022801"/>
    </source>
</evidence>
<dbReference type="OrthoDB" id="258392at2759"/>
<dbReference type="PANTHER" id="PTHR11567:SF211">
    <property type="entry name" value="PROSTATIC ACID PHOSPHATASE"/>
    <property type="match status" value="1"/>
</dbReference>
<proteinExistence type="inferred from homology"/>
<feature type="chain" id="PRO_5029735005" evidence="8">
    <location>
        <begin position="27"/>
        <end position="564"/>
    </location>
</feature>
<keyword evidence="10" id="KW-1185">Reference proteome</keyword>
<dbReference type="PANTHER" id="PTHR11567">
    <property type="entry name" value="ACID PHOSPHATASE-RELATED"/>
    <property type="match status" value="1"/>
</dbReference>
<accession>A0A7J7IQ56</accession>
<evidence type="ECO:0000313" key="9">
    <source>
        <dbReference type="EMBL" id="KAF6005243.1"/>
    </source>
</evidence>
<keyword evidence="7" id="KW-1133">Transmembrane helix</keyword>
<dbReference type="EMBL" id="VWRR01000001">
    <property type="protein sequence ID" value="KAF6005243.1"/>
    <property type="molecule type" value="Genomic_DNA"/>
</dbReference>
<dbReference type="Proteomes" id="UP000530660">
    <property type="component" value="Unassembled WGS sequence"/>
</dbReference>
<evidence type="ECO:0000256" key="7">
    <source>
        <dbReference type="SAM" id="Phobius"/>
    </source>
</evidence>
<dbReference type="PROSITE" id="PS00616">
    <property type="entry name" value="HIS_ACID_PHOSPHAT_1"/>
    <property type="match status" value="1"/>
</dbReference>
<dbReference type="InterPro" id="IPR050645">
    <property type="entry name" value="Histidine_acid_phosphatase"/>
</dbReference>
<dbReference type="InterPro" id="IPR033379">
    <property type="entry name" value="Acid_Pase_AS"/>
</dbReference>
<dbReference type="Gene3D" id="3.40.50.1240">
    <property type="entry name" value="Phosphoglycerate mutase-like"/>
    <property type="match status" value="1"/>
</dbReference>
<protein>
    <submittedName>
        <fullName evidence="9">Uncharacterized protein</fullName>
    </submittedName>
</protein>
<evidence type="ECO:0000256" key="6">
    <source>
        <dbReference type="ARBA" id="ARBA00023180"/>
    </source>
</evidence>
<name>A0A7J7IQ56_9RHOD</name>
<dbReference type="Pfam" id="PF00328">
    <property type="entry name" value="His_Phos_2"/>
    <property type="match status" value="1"/>
</dbReference>
<keyword evidence="7" id="KW-0472">Membrane</keyword>
<keyword evidence="3 8" id="KW-0732">Signal</keyword>
<keyword evidence="6" id="KW-0325">Glycoprotein</keyword>
<keyword evidence="5" id="KW-1015">Disulfide bond</keyword>
<comment type="catalytic activity">
    <reaction evidence="1">
        <text>a phosphate monoester + H2O = an alcohol + phosphate</text>
        <dbReference type="Rhea" id="RHEA:15017"/>
        <dbReference type="ChEBI" id="CHEBI:15377"/>
        <dbReference type="ChEBI" id="CHEBI:30879"/>
        <dbReference type="ChEBI" id="CHEBI:43474"/>
        <dbReference type="ChEBI" id="CHEBI:67140"/>
        <dbReference type="EC" id="3.1.3.2"/>
    </reaction>
</comment>
<keyword evidence="7" id="KW-0812">Transmembrane</keyword>
<comment type="caution">
    <text evidence="9">The sequence shown here is derived from an EMBL/GenBank/DDBJ whole genome shotgun (WGS) entry which is preliminary data.</text>
</comment>
<evidence type="ECO:0000256" key="2">
    <source>
        <dbReference type="ARBA" id="ARBA00005375"/>
    </source>
</evidence>
<keyword evidence="4" id="KW-0378">Hydrolase</keyword>
<dbReference type="SUPFAM" id="SSF53254">
    <property type="entry name" value="Phosphoglycerate mutase-like"/>
    <property type="match status" value="1"/>
</dbReference>
<evidence type="ECO:0000256" key="5">
    <source>
        <dbReference type="ARBA" id="ARBA00023157"/>
    </source>
</evidence>
<dbReference type="InterPro" id="IPR000560">
    <property type="entry name" value="His_Pase_clade-2"/>
</dbReference>
<dbReference type="GO" id="GO:0003993">
    <property type="term" value="F:acid phosphatase activity"/>
    <property type="evidence" value="ECO:0007669"/>
    <property type="project" value="UniProtKB-EC"/>
</dbReference>
<evidence type="ECO:0000256" key="3">
    <source>
        <dbReference type="ARBA" id="ARBA00022729"/>
    </source>
</evidence>
<feature type="transmembrane region" description="Helical" evidence="7">
    <location>
        <begin position="534"/>
        <end position="553"/>
    </location>
</feature>